<protein>
    <submittedName>
        <fullName evidence="1">Uncharacterized protein</fullName>
    </submittedName>
</protein>
<accession>A0A6C0IAV0</accession>
<sequence>MKEDIDSIKCTAGIAKVIQLSADSDIDPYIISQ</sequence>
<dbReference type="EMBL" id="MN740141">
    <property type="protein sequence ID" value="QHT89517.1"/>
    <property type="molecule type" value="Genomic_DNA"/>
</dbReference>
<evidence type="ECO:0000313" key="1">
    <source>
        <dbReference type="EMBL" id="QHT89517.1"/>
    </source>
</evidence>
<proteinExistence type="predicted"/>
<dbReference type="AlphaFoldDB" id="A0A6C0IAV0"/>
<reference evidence="1" key="1">
    <citation type="journal article" date="2020" name="Nature">
        <title>Giant virus diversity and host interactions through global metagenomics.</title>
        <authorList>
            <person name="Schulz F."/>
            <person name="Roux S."/>
            <person name="Paez-Espino D."/>
            <person name="Jungbluth S."/>
            <person name="Walsh D.A."/>
            <person name="Denef V.J."/>
            <person name="McMahon K.D."/>
            <person name="Konstantinidis K.T."/>
            <person name="Eloe-Fadrosh E.A."/>
            <person name="Kyrpides N.C."/>
            <person name="Woyke T."/>
        </authorList>
    </citation>
    <scope>NUCLEOTIDE SEQUENCE</scope>
    <source>
        <strain evidence="1">GVMAG-M-3300023184-60</strain>
    </source>
</reference>
<name>A0A6C0IAV0_9ZZZZ</name>
<organism evidence="1">
    <name type="scientific">viral metagenome</name>
    <dbReference type="NCBI Taxonomy" id="1070528"/>
    <lineage>
        <taxon>unclassified sequences</taxon>
        <taxon>metagenomes</taxon>
        <taxon>organismal metagenomes</taxon>
    </lineage>
</organism>